<gene>
    <name evidence="1" type="ORF">KEG57_48340</name>
</gene>
<evidence type="ECO:0000313" key="2">
    <source>
        <dbReference type="Proteomes" id="UP001151081"/>
    </source>
</evidence>
<organism evidence="1 2">
    <name type="scientific">Polyangium jinanense</name>
    <dbReference type="NCBI Taxonomy" id="2829994"/>
    <lineage>
        <taxon>Bacteria</taxon>
        <taxon>Pseudomonadati</taxon>
        <taxon>Myxococcota</taxon>
        <taxon>Polyangia</taxon>
        <taxon>Polyangiales</taxon>
        <taxon>Polyangiaceae</taxon>
        <taxon>Polyangium</taxon>
    </lineage>
</organism>
<comment type="caution">
    <text evidence="1">The sequence shown here is derived from an EMBL/GenBank/DDBJ whole genome shotgun (WGS) entry which is preliminary data.</text>
</comment>
<reference evidence="1 2" key="1">
    <citation type="submission" date="2021-04" db="EMBL/GenBank/DDBJ databases">
        <title>Genome analysis of Polyangium sp.</title>
        <authorList>
            <person name="Li Y."/>
            <person name="Wang J."/>
        </authorList>
    </citation>
    <scope>NUCLEOTIDE SEQUENCE [LARGE SCALE GENOMIC DNA]</scope>
    <source>
        <strain evidence="1 2">SDU14</strain>
    </source>
</reference>
<proteinExistence type="predicted"/>
<dbReference type="EMBL" id="JAGTJJ010000071">
    <property type="protein sequence ID" value="MDC3988373.1"/>
    <property type="molecule type" value="Genomic_DNA"/>
</dbReference>
<dbReference type="RefSeq" id="WP_272428044.1">
    <property type="nucleotide sequence ID" value="NZ_JAGTJJ010000071.1"/>
</dbReference>
<protein>
    <submittedName>
        <fullName evidence="1">Uncharacterized protein</fullName>
    </submittedName>
</protein>
<dbReference type="AlphaFoldDB" id="A0A9X4AXB2"/>
<sequence length="160" mass="18246">MITLEEAQRIARVYAAERGAIWLNDATIDRQTYWFFPVGFVGSCGVIVDKADGRLSIMGSALPLDACFWGHEHGFSPELVTLRVTKGHDRRRTIEFLLHVVCEGPPRQRNPNPRRACLGEQLDALPCEFGPQRLWLWIPEFRELTAEGWFEYEILESSAG</sequence>
<accession>A0A9X4AXB2</accession>
<keyword evidence="2" id="KW-1185">Reference proteome</keyword>
<evidence type="ECO:0000313" key="1">
    <source>
        <dbReference type="EMBL" id="MDC3988373.1"/>
    </source>
</evidence>
<name>A0A9X4AXB2_9BACT</name>
<dbReference type="Proteomes" id="UP001151081">
    <property type="component" value="Unassembled WGS sequence"/>
</dbReference>